<sequence>MKKYILEKISNTLLSKIFHIASFEAVDWIWVNKEIFKDLLYNLDLDKEFDEKILDSFLEAVDDKEIINALINPFQKEGYTPINQWLFANFEKGYKITEDIETIIFVKEKYYRKLLIRAMHQYSWILKAMAIDTYKMRIDDKSLKEIYEELYDENTRIVEEILSKGQYEFLIGVWKFIQDTKELYFYKAGKFFNSWSQGEVDAKFEELILK</sequence>
<keyword evidence="2" id="KW-1185">Reference proteome</keyword>
<dbReference type="RefSeq" id="WP_218282171.1">
    <property type="nucleotide sequence ID" value="NZ_CP078093.1"/>
</dbReference>
<organism evidence="1 2">
    <name type="scientific">Crassaminicella indica</name>
    <dbReference type="NCBI Taxonomy" id="2855394"/>
    <lineage>
        <taxon>Bacteria</taxon>
        <taxon>Bacillati</taxon>
        <taxon>Bacillota</taxon>
        <taxon>Clostridia</taxon>
        <taxon>Eubacteriales</taxon>
        <taxon>Clostridiaceae</taxon>
        <taxon>Crassaminicella</taxon>
    </lineage>
</organism>
<dbReference type="Proteomes" id="UP000886818">
    <property type="component" value="Chromosome"/>
</dbReference>
<evidence type="ECO:0000313" key="2">
    <source>
        <dbReference type="Proteomes" id="UP000886818"/>
    </source>
</evidence>
<gene>
    <name evidence="1" type="ORF">KVH43_08760</name>
</gene>
<name>A0ABX8R8W9_9CLOT</name>
<dbReference type="EMBL" id="CP078093">
    <property type="protein sequence ID" value="QXM05472.1"/>
    <property type="molecule type" value="Genomic_DNA"/>
</dbReference>
<accession>A0ABX8R8W9</accession>
<protein>
    <submittedName>
        <fullName evidence="1">Uncharacterized protein</fullName>
    </submittedName>
</protein>
<reference evidence="1" key="1">
    <citation type="submission" date="2021-07" db="EMBL/GenBank/DDBJ databases">
        <title>Complete genome sequence of Crassaminicella sp. 143-21, isolated from a deep-sea hydrothermal vent.</title>
        <authorList>
            <person name="Li X."/>
        </authorList>
    </citation>
    <scope>NUCLEOTIDE SEQUENCE</scope>
    <source>
        <strain evidence="1">143-21</strain>
    </source>
</reference>
<proteinExistence type="predicted"/>
<evidence type="ECO:0000313" key="1">
    <source>
        <dbReference type="EMBL" id="QXM05472.1"/>
    </source>
</evidence>